<dbReference type="CDD" id="cd04476">
    <property type="entry name" value="RPA1_DBD_C"/>
    <property type="match status" value="1"/>
</dbReference>
<dbReference type="CDD" id="cd04474">
    <property type="entry name" value="RPA1_DBD_A"/>
    <property type="match status" value="1"/>
</dbReference>
<keyword evidence="4 9" id="KW-0479">Metal-binding</keyword>
<dbReference type="Pfam" id="PF08646">
    <property type="entry name" value="Rep_fac-A_C"/>
    <property type="match status" value="1"/>
</dbReference>
<evidence type="ECO:0000259" key="14">
    <source>
        <dbReference type="Pfam" id="PF16900"/>
    </source>
</evidence>
<dbReference type="FunFam" id="2.40.50.140:FF:000117">
    <property type="entry name" value="Replication protein A subunit"/>
    <property type="match status" value="1"/>
</dbReference>
<organism evidence="15">
    <name type="scientific">Hydra vulgaris</name>
    <name type="common">Hydra</name>
    <name type="synonym">Hydra attenuata</name>
    <dbReference type="NCBI Taxonomy" id="6087"/>
    <lineage>
        <taxon>Eukaryota</taxon>
        <taxon>Metazoa</taxon>
        <taxon>Cnidaria</taxon>
        <taxon>Hydrozoa</taxon>
        <taxon>Hydroidolina</taxon>
        <taxon>Anthoathecata</taxon>
        <taxon>Aplanulata</taxon>
        <taxon>Hydridae</taxon>
        <taxon>Hydra</taxon>
    </lineage>
</organism>
<dbReference type="Pfam" id="PF01336">
    <property type="entry name" value="tRNA_anti-codon"/>
    <property type="match status" value="1"/>
</dbReference>
<feature type="domain" description="Replication factor-A protein 1 N-terminal" evidence="12">
    <location>
        <begin position="3"/>
        <end position="104"/>
    </location>
</feature>
<dbReference type="InterPro" id="IPR047192">
    <property type="entry name" value="Euk_RPA1_DBD_C"/>
</dbReference>
<evidence type="ECO:0000256" key="6">
    <source>
        <dbReference type="ARBA" id="ARBA00022833"/>
    </source>
</evidence>
<dbReference type="InterPro" id="IPR004591">
    <property type="entry name" value="Rfa1"/>
</dbReference>
<dbReference type="InterPro" id="IPR031657">
    <property type="entry name" value="REPA_OB_2"/>
</dbReference>
<evidence type="ECO:0000313" key="15">
    <source>
        <dbReference type="EMBL" id="CDG71166.1"/>
    </source>
</evidence>
<dbReference type="InterPro" id="IPR007199">
    <property type="entry name" value="Rep_factor-A_N"/>
</dbReference>
<name>T2MGE9_HYDVU</name>
<comment type="similarity">
    <text evidence="2 9">Belongs to the replication factor A protein 1 family.</text>
</comment>
<gene>
    <name evidence="15" type="primary">RPA1</name>
</gene>
<evidence type="ECO:0000256" key="9">
    <source>
        <dbReference type="RuleBase" id="RU364130"/>
    </source>
</evidence>
<dbReference type="PANTHER" id="PTHR47165">
    <property type="entry name" value="OS03G0429900 PROTEIN"/>
    <property type="match status" value="1"/>
</dbReference>
<feature type="region of interest" description="Disordered" evidence="10">
    <location>
        <begin position="156"/>
        <end position="194"/>
    </location>
</feature>
<dbReference type="InterPro" id="IPR013955">
    <property type="entry name" value="Rep_factor-A_C"/>
</dbReference>
<dbReference type="CDD" id="cd04475">
    <property type="entry name" value="RPA1_DBD_B"/>
    <property type="match status" value="1"/>
</dbReference>
<evidence type="ECO:0000256" key="8">
    <source>
        <dbReference type="ARBA" id="ARBA00023242"/>
    </source>
</evidence>
<dbReference type="GO" id="GO:0005634">
    <property type="term" value="C:nucleus"/>
    <property type="evidence" value="ECO:0007669"/>
    <property type="project" value="UniProtKB-SubCell"/>
</dbReference>
<keyword evidence="5 9" id="KW-0863">Zinc-finger</keyword>
<feature type="domain" description="Replication factor A C-terminal" evidence="13">
    <location>
        <begin position="482"/>
        <end position="626"/>
    </location>
</feature>
<dbReference type="EMBL" id="HAAD01004934">
    <property type="protein sequence ID" value="CDG71166.1"/>
    <property type="molecule type" value="mRNA"/>
</dbReference>
<dbReference type="GO" id="GO:0006281">
    <property type="term" value="P:DNA repair"/>
    <property type="evidence" value="ECO:0007669"/>
    <property type="project" value="InterPro"/>
</dbReference>
<evidence type="ECO:0000259" key="13">
    <source>
        <dbReference type="Pfam" id="PF08646"/>
    </source>
</evidence>
<dbReference type="InterPro" id="IPR004365">
    <property type="entry name" value="NA-bd_OB_tRNA"/>
</dbReference>
<keyword evidence="3 9" id="KW-0235">DNA replication</keyword>
<feature type="compositionally biased region" description="Polar residues" evidence="10">
    <location>
        <begin position="170"/>
        <end position="190"/>
    </location>
</feature>
<evidence type="ECO:0000256" key="5">
    <source>
        <dbReference type="ARBA" id="ARBA00022771"/>
    </source>
</evidence>
<evidence type="ECO:0000256" key="7">
    <source>
        <dbReference type="ARBA" id="ARBA00023125"/>
    </source>
</evidence>
<reference evidence="15" key="1">
    <citation type="journal article" date="2013" name="Genome Biol. Evol.">
        <title>Punctuated emergences of genetic and phenotypic innovations in eumetazoan, bilaterian, euteleostome, and hominidae ancestors.</title>
        <authorList>
            <person name="Wenger Y."/>
            <person name="Galliot B."/>
        </authorList>
    </citation>
    <scope>NUCLEOTIDE SEQUENCE</scope>
    <source>
        <tissue evidence="15">Whole animals</tissue>
    </source>
</reference>
<dbReference type="AlphaFoldDB" id="T2MGE9"/>
<keyword evidence="7 9" id="KW-0238">DNA-binding</keyword>
<comment type="subunit">
    <text evidence="9">Component of the heterotrimeric canonical replication protein A complex (RPA).</text>
</comment>
<dbReference type="GO" id="GO:0003677">
    <property type="term" value="F:DNA binding"/>
    <property type="evidence" value="ECO:0007669"/>
    <property type="project" value="UniProtKB-KW"/>
</dbReference>
<dbReference type="FunFam" id="2.40.50.140:FF:000090">
    <property type="entry name" value="Replication protein A subunit"/>
    <property type="match status" value="1"/>
</dbReference>
<sequence>MSLTAGAIQAIITAPDHEHMPVQPVVQILGIKKLQAGPGANERYRLVLSDGEHYYTSAMLGTQLNDMVQEDMVEVRCVLQMDKYTCNVIQGTRKVIIILELKIVLKASEVPGKIGEPVQISDLLTEQENLLPPPIKKENVNGSSKLQNISNQIKSASTNNTKNLPVPNKPLSNQKPSAYSAANQKPSGYSTAGAGSVVDSNSKSVFPISSLTPYQNRWTIRARITNKSSIRTWSNSRGDGKLFSIDLVDESGEIRATAFNEVVDKYYDLLEIGKVYYITKGSLKTANKQYSSLKNDYEMTLNNDSLVELCNDLCDLPTLQFNFKQIKSIEDVNKDALIDIVGIVKSSSEMQQITSKATNKQVWKRDITIVDQSGSAVQATIWGSEAEKFEEYTDKNPVVAIKGAKVSDFGGRSLSILNSSIFHINPDIPEAYELRGWFDNGGINEQTTSISGQRMEGAGGGKYKTLGQIKDEGLGMGEKPDYFNVRAFIVFYRKENCMYQACPGADCNKKVIEDNGQFRCEKCDRTYPDFKYRMVLSANIADFSGNQWITAFQESAEAILGVSAEQIGHLKDSDVSQFDMIFSEACFKPFVFKVRAKMETYQDERKLKCSAVSAAPVNFKQECKRLLDEIKNLRKTIA</sequence>
<dbReference type="OrthoDB" id="5969701at2759"/>
<evidence type="ECO:0000259" key="12">
    <source>
        <dbReference type="Pfam" id="PF04057"/>
    </source>
</evidence>
<dbReference type="Pfam" id="PF16900">
    <property type="entry name" value="REPA_OB_2"/>
    <property type="match status" value="1"/>
</dbReference>
<keyword evidence="8 9" id="KW-0539">Nucleus</keyword>
<evidence type="ECO:0000256" key="1">
    <source>
        <dbReference type="ARBA" id="ARBA00004123"/>
    </source>
</evidence>
<dbReference type="FunFam" id="2.40.50.140:FF:000064">
    <property type="entry name" value="Replication protein A subunit"/>
    <property type="match status" value="1"/>
</dbReference>
<dbReference type="NCBIfam" id="TIGR00617">
    <property type="entry name" value="rpa1"/>
    <property type="match status" value="1"/>
</dbReference>
<proteinExistence type="evidence at transcript level"/>
<evidence type="ECO:0000256" key="10">
    <source>
        <dbReference type="SAM" id="MobiDB-lite"/>
    </source>
</evidence>
<dbReference type="CDD" id="cd04477">
    <property type="entry name" value="RPA1N"/>
    <property type="match status" value="1"/>
</dbReference>
<protein>
    <recommendedName>
        <fullName evidence="9">Replication protein A subunit</fullName>
    </recommendedName>
</protein>
<comment type="subcellular location">
    <subcellularLocation>
        <location evidence="1 9">Nucleus</location>
    </subcellularLocation>
</comment>
<dbReference type="Pfam" id="PF04057">
    <property type="entry name" value="Rep-A_N"/>
    <property type="match status" value="1"/>
</dbReference>
<dbReference type="InterPro" id="IPR012340">
    <property type="entry name" value="NA-bd_OB-fold"/>
</dbReference>
<accession>T2MGE9</accession>
<keyword evidence="6 9" id="KW-0862">Zinc</keyword>
<feature type="domain" description="Replication protein A OB" evidence="14">
    <location>
        <begin position="326"/>
        <end position="425"/>
    </location>
</feature>
<evidence type="ECO:0000259" key="11">
    <source>
        <dbReference type="Pfam" id="PF01336"/>
    </source>
</evidence>
<dbReference type="GO" id="GO:0008270">
    <property type="term" value="F:zinc ion binding"/>
    <property type="evidence" value="ECO:0007669"/>
    <property type="project" value="UniProtKB-KW"/>
</dbReference>
<dbReference type="PANTHER" id="PTHR47165:SF4">
    <property type="entry name" value="OS03G0429900 PROTEIN"/>
    <property type="match status" value="1"/>
</dbReference>
<dbReference type="GO" id="GO:0006310">
    <property type="term" value="P:DNA recombination"/>
    <property type="evidence" value="ECO:0007669"/>
    <property type="project" value="InterPro"/>
</dbReference>
<dbReference type="GO" id="GO:0006260">
    <property type="term" value="P:DNA replication"/>
    <property type="evidence" value="ECO:0007669"/>
    <property type="project" value="UniProtKB-KW"/>
</dbReference>
<dbReference type="SUPFAM" id="SSF50249">
    <property type="entry name" value="Nucleic acid-binding proteins"/>
    <property type="match status" value="4"/>
</dbReference>
<feature type="domain" description="OB" evidence="11">
    <location>
        <begin position="218"/>
        <end position="300"/>
    </location>
</feature>
<dbReference type="Gene3D" id="2.40.50.140">
    <property type="entry name" value="Nucleic acid-binding proteins"/>
    <property type="match status" value="4"/>
</dbReference>
<comment type="function">
    <text evidence="9">As part of the heterotrimeric replication protein A complex (RPA/RP-A), binds and stabilizes single-stranded DNA intermediates, that form during DNA replication or upon DNA stress. It prevents their reannealing and in parallel, recruits and activates different proteins and complexes involved in DNA metabolism. Thereby, it plays an essential role both in DNA replication and the cellular response to DNA damage.</text>
</comment>
<dbReference type="FunFam" id="2.40.50.140:FF:000041">
    <property type="entry name" value="Replication protein A subunit"/>
    <property type="match status" value="1"/>
</dbReference>
<evidence type="ECO:0000256" key="3">
    <source>
        <dbReference type="ARBA" id="ARBA00022705"/>
    </source>
</evidence>
<evidence type="ECO:0000256" key="4">
    <source>
        <dbReference type="ARBA" id="ARBA00022723"/>
    </source>
</evidence>
<evidence type="ECO:0000256" key="2">
    <source>
        <dbReference type="ARBA" id="ARBA00005690"/>
    </source>
</evidence>